<gene>
    <name evidence="2" type="ordered locus">Halru_3111</name>
</gene>
<dbReference type="EMBL" id="CP003050">
    <property type="protein sequence ID" value="AGB17677.1"/>
    <property type="molecule type" value="Genomic_DNA"/>
</dbReference>
<feature type="transmembrane region" description="Helical" evidence="1">
    <location>
        <begin position="47"/>
        <end position="67"/>
    </location>
</feature>
<evidence type="ECO:0000256" key="1">
    <source>
        <dbReference type="SAM" id="Phobius"/>
    </source>
</evidence>
<reference evidence="2" key="1">
    <citation type="submission" date="2011-09" db="EMBL/GenBank/DDBJ databases">
        <title>Complete sequence of Halovivax ruber XH-70.</title>
        <authorList>
            <consortium name="US DOE Joint Genome Institute"/>
            <person name="Lucas S."/>
            <person name="Han J."/>
            <person name="Lapidus A."/>
            <person name="Cheng J.-F."/>
            <person name="Goodwin L."/>
            <person name="Pitluck S."/>
            <person name="Peters L."/>
            <person name="Mikhailova N."/>
            <person name="Davenport K."/>
            <person name="Detter J.C."/>
            <person name="Han C."/>
            <person name="Tapia R."/>
            <person name="Land M."/>
            <person name="Hauser L."/>
            <person name="Kyrpides N."/>
            <person name="Ivanova N."/>
            <person name="Pagani I."/>
            <person name="Sproer C."/>
            <person name="Anderson I."/>
            <person name="Woyke T."/>
        </authorList>
    </citation>
    <scope>NUCLEOTIDE SEQUENCE</scope>
    <source>
        <strain evidence="2">XH-70</strain>
    </source>
</reference>
<evidence type="ECO:0000313" key="2">
    <source>
        <dbReference type="EMBL" id="AGB17677.1"/>
    </source>
</evidence>
<dbReference type="eggNOG" id="arCOG13170">
    <property type="taxonomic scope" value="Archaea"/>
</dbReference>
<organism evidence="2 3">
    <name type="scientific">Halovivax ruber (strain DSM 18193 / JCM 13892 / XH-70)</name>
    <dbReference type="NCBI Taxonomy" id="797302"/>
    <lineage>
        <taxon>Archaea</taxon>
        <taxon>Methanobacteriati</taxon>
        <taxon>Methanobacteriota</taxon>
        <taxon>Stenosarchaea group</taxon>
        <taxon>Halobacteria</taxon>
        <taxon>Halobacteriales</taxon>
        <taxon>Natrialbaceae</taxon>
        <taxon>Halovivax</taxon>
    </lineage>
</organism>
<proteinExistence type="predicted"/>
<dbReference type="HOGENOM" id="CLU_2712678_0_0_2"/>
<feature type="transmembrane region" description="Helical" evidence="1">
    <location>
        <begin position="21"/>
        <end position="41"/>
    </location>
</feature>
<keyword evidence="1" id="KW-1133">Transmembrane helix</keyword>
<accession>L0II67</accession>
<sequence length="72" mass="7839">MSLKRFYSRTDAWLRGLPRGPYAVFIGISAGLGWLAVSLLLGAEFPYAGAFTIAIVLFTLELVTGSWQNSAE</sequence>
<dbReference type="Proteomes" id="UP000010846">
    <property type="component" value="Chromosome"/>
</dbReference>
<evidence type="ECO:0000313" key="3">
    <source>
        <dbReference type="Proteomes" id="UP000010846"/>
    </source>
</evidence>
<protein>
    <submittedName>
        <fullName evidence="2">Uncharacterized protein</fullName>
    </submittedName>
</protein>
<dbReference type="STRING" id="797302.Halru_3111"/>
<name>L0II67_HALRX</name>
<dbReference type="KEGG" id="hru:Halru_3111"/>
<keyword evidence="1" id="KW-0472">Membrane</keyword>
<keyword evidence="3" id="KW-1185">Reference proteome</keyword>
<dbReference type="AlphaFoldDB" id="L0II67"/>
<keyword evidence="1" id="KW-0812">Transmembrane</keyword>